<reference evidence="4 5" key="2">
    <citation type="journal article" date="2016" name="Int. J. Syst. Evol. Microbiol.">
        <title>Paenibacillus bovis sp. nov., isolated from raw yak (Bos grunniens) milk.</title>
        <authorList>
            <person name="Gao C."/>
            <person name="Han J."/>
            <person name="Liu Z."/>
            <person name="Xu X."/>
            <person name="Hang F."/>
            <person name="Wu Z."/>
        </authorList>
    </citation>
    <scope>NUCLEOTIDE SEQUENCE [LARGE SCALE GENOMIC DNA]</scope>
    <source>
        <strain evidence="4 5">BD3526</strain>
    </source>
</reference>
<organism evidence="4 5">
    <name type="scientific">Paenibacillus bovis</name>
    <dbReference type="NCBI Taxonomy" id="1616788"/>
    <lineage>
        <taxon>Bacteria</taxon>
        <taxon>Bacillati</taxon>
        <taxon>Bacillota</taxon>
        <taxon>Bacilli</taxon>
        <taxon>Bacillales</taxon>
        <taxon>Paenibacillaceae</taxon>
        <taxon>Paenibacillus</taxon>
    </lineage>
</organism>
<dbReference type="InterPro" id="IPR000182">
    <property type="entry name" value="GNAT_dom"/>
</dbReference>
<dbReference type="Proteomes" id="UP000078148">
    <property type="component" value="Chromosome"/>
</dbReference>
<evidence type="ECO:0000256" key="1">
    <source>
        <dbReference type="ARBA" id="ARBA00022679"/>
    </source>
</evidence>
<evidence type="ECO:0000313" key="5">
    <source>
        <dbReference type="Proteomes" id="UP000078148"/>
    </source>
</evidence>
<dbReference type="OrthoDB" id="67353at2"/>
<evidence type="ECO:0000259" key="3">
    <source>
        <dbReference type="PROSITE" id="PS51186"/>
    </source>
</evidence>
<dbReference type="GO" id="GO:0016747">
    <property type="term" value="F:acyltransferase activity, transferring groups other than amino-acyl groups"/>
    <property type="evidence" value="ECO:0007669"/>
    <property type="project" value="InterPro"/>
</dbReference>
<proteinExistence type="predicted"/>
<gene>
    <name evidence="4" type="ORF">AR543_09050</name>
</gene>
<dbReference type="SUPFAM" id="SSF55729">
    <property type="entry name" value="Acyl-CoA N-acyltransferases (Nat)"/>
    <property type="match status" value="1"/>
</dbReference>
<dbReference type="AlphaFoldDB" id="A0A172ZF32"/>
<dbReference type="Gene3D" id="3.40.630.30">
    <property type="match status" value="1"/>
</dbReference>
<keyword evidence="2" id="KW-0012">Acyltransferase</keyword>
<protein>
    <submittedName>
        <fullName evidence="4">GCN5 family acetyltransferase</fullName>
    </submittedName>
</protein>
<keyword evidence="5" id="KW-1185">Reference proteome</keyword>
<dbReference type="InterPro" id="IPR016181">
    <property type="entry name" value="Acyl_CoA_acyltransferase"/>
</dbReference>
<dbReference type="PANTHER" id="PTHR43877">
    <property type="entry name" value="AMINOALKYLPHOSPHONATE N-ACETYLTRANSFERASE-RELATED-RELATED"/>
    <property type="match status" value="1"/>
</dbReference>
<dbReference type="EMBL" id="CP013023">
    <property type="protein sequence ID" value="ANF96129.1"/>
    <property type="molecule type" value="Genomic_DNA"/>
</dbReference>
<accession>A0A172ZF32</accession>
<name>A0A172ZF32_9BACL</name>
<dbReference type="RefSeq" id="WP_060533723.1">
    <property type="nucleotide sequence ID" value="NZ_CP013023.1"/>
</dbReference>
<feature type="domain" description="N-acetyltransferase" evidence="3">
    <location>
        <begin position="2"/>
        <end position="148"/>
    </location>
</feature>
<evidence type="ECO:0000256" key="2">
    <source>
        <dbReference type="ARBA" id="ARBA00023315"/>
    </source>
</evidence>
<dbReference type="Pfam" id="PF00583">
    <property type="entry name" value="Acetyltransf_1"/>
    <property type="match status" value="1"/>
</dbReference>
<reference evidence="5" key="1">
    <citation type="submission" date="2015-10" db="EMBL/GenBank/DDBJ databases">
        <title>Genome of Paenibacillus bovis sp. nov.</title>
        <authorList>
            <person name="Wu Z."/>
            <person name="Gao C."/>
            <person name="Liu Z."/>
            <person name="Zheng H."/>
        </authorList>
    </citation>
    <scope>NUCLEOTIDE SEQUENCE [LARGE SCALE GENOMIC DNA]</scope>
    <source>
        <strain evidence="5">BD3526</strain>
    </source>
</reference>
<dbReference type="PROSITE" id="PS51186">
    <property type="entry name" value="GNAT"/>
    <property type="match status" value="1"/>
</dbReference>
<keyword evidence="1 4" id="KW-0808">Transferase</keyword>
<evidence type="ECO:0000313" key="4">
    <source>
        <dbReference type="EMBL" id="ANF96129.1"/>
    </source>
</evidence>
<dbReference type="KEGG" id="pbv:AR543_09050"/>
<dbReference type="InterPro" id="IPR050832">
    <property type="entry name" value="Bact_Acetyltransf"/>
</dbReference>
<sequence>MITILPVQASDKDLHQLIKELDAYLMECYPAESIYGLDLDDPASFMIAYDKEGLPVGCGAIRALDKHHTELKRFYVRSSHRRQGIASRLLQALEEQAREAGFQIIRLETGAAQPEAIAFYQRYGYEQIERFGIYVDDESSLCYEKKLLHPM</sequence>
<dbReference type="PANTHER" id="PTHR43877:SF2">
    <property type="entry name" value="AMINOALKYLPHOSPHONATE N-ACETYLTRANSFERASE-RELATED"/>
    <property type="match status" value="1"/>
</dbReference>
<dbReference type="STRING" id="1616788.AR543_09050"/>
<dbReference type="CDD" id="cd04301">
    <property type="entry name" value="NAT_SF"/>
    <property type="match status" value="1"/>
</dbReference>